<protein>
    <submittedName>
        <fullName evidence="2">Uncharacterized protein</fullName>
    </submittedName>
</protein>
<proteinExistence type="predicted"/>
<comment type="caution">
    <text evidence="2">The sequence shown here is derived from an EMBL/GenBank/DDBJ whole genome shotgun (WGS) entry which is preliminary data.</text>
</comment>
<dbReference type="EMBL" id="LDJR01000045">
    <property type="protein sequence ID" value="OAK71386.1"/>
    <property type="molecule type" value="Genomic_DNA"/>
</dbReference>
<dbReference type="Proteomes" id="UP000077881">
    <property type="component" value="Unassembled WGS sequence"/>
</dbReference>
<dbReference type="STRING" id="217031.ABB05_10450"/>
<gene>
    <name evidence="2" type="ORF">ABB05_10450</name>
</gene>
<dbReference type="PATRIC" id="fig|217031.6.peg.2222"/>
<reference evidence="2 3" key="1">
    <citation type="submission" date="2015-05" db="EMBL/GenBank/DDBJ databases">
        <title>Comparison of genome.</title>
        <authorList>
            <person name="Zheng Z."/>
            <person name="Sun M."/>
        </authorList>
    </citation>
    <scope>NUCLEOTIDE SEQUENCE [LARGE SCALE GENOMIC DNA]</scope>
    <source>
        <strain evidence="2 3">G25-74</strain>
    </source>
</reference>
<sequence length="844" mass="95661">MQIKKWLLLIGMLFITAGCSLAASSTGDRQQESFELAEGESLSSLFMEKKLPDMKGIAESDSLRLFVGEETGDVAVMDKSTGKTYYTNPPERTLDKVASGINAEVLSAQLNLDYYNQYGQLSNINSFTDSVAYEQISMQSIEKGIRVNYKFGNDKNPAEDLPMMLSYERYKEITSQMDKTGQRALMIGYKEDKEKKVYIRNDDALKGLQLDRALQAFESIGYTEEDLLIDTEEHNITKEETGTRAFLVSIEYVLDKDSLVVRIPKDSIQFPENYPINKITPLSFFGAAGVKEEGSIFIPDGSGALIHFNSGKINYPAYKQDVYGVDQTMETTNPGNDEQNIRLPVFGMIYEEAAFLGVIEEGAAAATINADISGRLNSYNYVHPSFYVVKKDEVILDANGQRRSLPKFQQEKMSSDFVIRYKFLPSEQASYQGLAHAYQSYLLEHNKLLSTKFQEQENSPFYLDLVGGITLQKHILGVPYNALESLTTFKQAEEMIDILEDKNIRNIKLNYSGWFNGGLDQKIPDNVKVDKVIGGSKSFKDFIKYTDEKNIEFYPGVSLTQAHSTKGFNKKNEAARNLREIPAALYPRDLALDKRDVEKKPSYLVKPDSVKEYTASFLNGVESYALQGIALEDLTNMVNSDFNKKRNIDRIESEQIMIESISLLKDLDYKIMANDANAYALPYVSLIKNAPMSNSGFKIEDESIPFYQMVLRGYVDYTGSPYNLSPYTNDRQYVLKCLEYGAGVHFKWIYKPNYLLKDTEHNNLFAVNYELWLDQSIELYQEVNDFLKEVQGEGLIKHEKLADNVYQSTYSNGLYVIVNYNAEEVEIDGKTIKPEGYIIGGDQI</sequence>
<evidence type="ECO:0000313" key="2">
    <source>
        <dbReference type="EMBL" id="OAK71386.1"/>
    </source>
</evidence>
<dbReference type="AlphaFoldDB" id="A0A177ZU20"/>
<dbReference type="RefSeq" id="WP_064468070.1">
    <property type="nucleotide sequence ID" value="NZ_LDJR01000045.1"/>
</dbReference>
<feature type="signal peptide" evidence="1">
    <location>
        <begin position="1"/>
        <end position="22"/>
    </location>
</feature>
<name>A0A177ZU20_9BACI</name>
<keyword evidence="3" id="KW-1185">Reference proteome</keyword>
<dbReference type="OrthoDB" id="9793135at2"/>
<dbReference type="InterPro" id="IPR043751">
    <property type="entry name" value="DUF5696"/>
</dbReference>
<organism evidence="2 3">
    <name type="scientific">Lederbergia galactosidilytica</name>
    <dbReference type="NCBI Taxonomy" id="217031"/>
    <lineage>
        <taxon>Bacteria</taxon>
        <taxon>Bacillati</taxon>
        <taxon>Bacillota</taxon>
        <taxon>Bacilli</taxon>
        <taxon>Bacillales</taxon>
        <taxon>Bacillaceae</taxon>
        <taxon>Lederbergia</taxon>
    </lineage>
</organism>
<dbReference type="Pfam" id="PF18952">
    <property type="entry name" value="DUF5696"/>
    <property type="match status" value="1"/>
</dbReference>
<evidence type="ECO:0000256" key="1">
    <source>
        <dbReference type="SAM" id="SignalP"/>
    </source>
</evidence>
<evidence type="ECO:0000313" key="3">
    <source>
        <dbReference type="Proteomes" id="UP000077881"/>
    </source>
</evidence>
<accession>A0A177ZU20</accession>
<feature type="chain" id="PRO_5008081244" evidence="1">
    <location>
        <begin position="23"/>
        <end position="844"/>
    </location>
</feature>
<keyword evidence="1" id="KW-0732">Signal</keyword>
<dbReference type="PROSITE" id="PS51257">
    <property type="entry name" value="PROKAR_LIPOPROTEIN"/>
    <property type="match status" value="1"/>
</dbReference>